<dbReference type="Gene3D" id="2.40.170.20">
    <property type="entry name" value="TonB-dependent receptor, beta-barrel domain"/>
    <property type="match status" value="1"/>
</dbReference>
<evidence type="ECO:0000313" key="15">
    <source>
        <dbReference type="EMBL" id="WZN48286.1"/>
    </source>
</evidence>
<evidence type="ECO:0000256" key="10">
    <source>
        <dbReference type="PROSITE-ProRule" id="PRU01360"/>
    </source>
</evidence>
<keyword evidence="9 10" id="KW-0998">Cell outer membrane</keyword>
<dbReference type="InterPro" id="IPR036942">
    <property type="entry name" value="Beta-barrel_TonB_sf"/>
</dbReference>
<evidence type="ECO:0000256" key="11">
    <source>
        <dbReference type="RuleBase" id="RU003357"/>
    </source>
</evidence>
<reference evidence="15 16" key="1">
    <citation type="submission" date="2024-03" db="EMBL/GenBank/DDBJ databases">
        <title>Chitinophaga caseinilytica sp. nov., a casein hydrolysing bacterium isolated from forest soil.</title>
        <authorList>
            <person name="Lee D.S."/>
            <person name="Han D.M."/>
            <person name="Baek J.H."/>
            <person name="Choi D.G."/>
            <person name="Jeon J.H."/>
            <person name="Jeon C.O."/>
        </authorList>
    </citation>
    <scope>NUCLEOTIDE SEQUENCE [LARGE SCALE GENOMIC DNA]</scope>
    <source>
        <strain evidence="15 16">KACC 19118</strain>
    </source>
</reference>
<organism evidence="15 16">
    <name type="scientific">Chitinophaga caseinilytica</name>
    <dbReference type="NCBI Taxonomy" id="2267521"/>
    <lineage>
        <taxon>Bacteria</taxon>
        <taxon>Pseudomonadati</taxon>
        <taxon>Bacteroidota</taxon>
        <taxon>Chitinophagia</taxon>
        <taxon>Chitinophagales</taxon>
        <taxon>Chitinophagaceae</taxon>
        <taxon>Chitinophaga</taxon>
    </lineage>
</organism>
<comment type="subcellular location">
    <subcellularLocation>
        <location evidence="1 10">Cell outer membrane</location>
        <topology evidence="1 10">Multi-pass membrane protein</topology>
    </subcellularLocation>
</comment>
<keyword evidence="7 10" id="KW-0472">Membrane</keyword>
<evidence type="ECO:0000313" key="16">
    <source>
        <dbReference type="Proteomes" id="UP001449657"/>
    </source>
</evidence>
<feature type="domain" description="TonB-dependent receptor-like beta-barrel" evidence="13">
    <location>
        <begin position="357"/>
        <end position="768"/>
    </location>
</feature>
<dbReference type="PANTHER" id="PTHR30069:SF29">
    <property type="entry name" value="HEMOGLOBIN AND HEMOGLOBIN-HAPTOGLOBIN-BINDING PROTEIN 1-RELATED"/>
    <property type="match status" value="1"/>
</dbReference>
<dbReference type="SUPFAM" id="SSF49452">
    <property type="entry name" value="Starch-binding domain-like"/>
    <property type="match status" value="1"/>
</dbReference>
<dbReference type="InterPro" id="IPR012910">
    <property type="entry name" value="Plug_dom"/>
</dbReference>
<dbReference type="Pfam" id="PF00593">
    <property type="entry name" value="TonB_dep_Rec_b-barrel"/>
    <property type="match status" value="1"/>
</dbReference>
<evidence type="ECO:0000256" key="7">
    <source>
        <dbReference type="ARBA" id="ARBA00023136"/>
    </source>
</evidence>
<evidence type="ECO:0000256" key="8">
    <source>
        <dbReference type="ARBA" id="ARBA00023170"/>
    </source>
</evidence>
<keyword evidence="16" id="KW-1185">Reference proteome</keyword>
<dbReference type="PROSITE" id="PS52016">
    <property type="entry name" value="TONB_DEPENDENT_REC_3"/>
    <property type="match status" value="1"/>
</dbReference>
<gene>
    <name evidence="15" type="ORF">WJU22_08870</name>
</gene>
<keyword evidence="5 12" id="KW-0732">Signal</keyword>
<keyword evidence="3 10" id="KW-1134">Transmembrane beta strand</keyword>
<dbReference type="Gene3D" id="2.60.40.1120">
    <property type="entry name" value="Carboxypeptidase-like, regulatory domain"/>
    <property type="match status" value="1"/>
</dbReference>
<evidence type="ECO:0000256" key="2">
    <source>
        <dbReference type="ARBA" id="ARBA00022448"/>
    </source>
</evidence>
<feature type="signal peptide" evidence="12">
    <location>
        <begin position="1"/>
        <end position="21"/>
    </location>
</feature>
<accession>A0ABZ2Z7R6</accession>
<dbReference type="Gene3D" id="2.170.130.10">
    <property type="entry name" value="TonB-dependent receptor, plug domain"/>
    <property type="match status" value="1"/>
</dbReference>
<feature type="domain" description="TonB-dependent receptor plug" evidence="14">
    <location>
        <begin position="124"/>
        <end position="226"/>
    </location>
</feature>
<evidence type="ECO:0000256" key="1">
    <source>
        <dbReference type="ARBA" id="ARBA00004571"/>
    </source>
</evidence>
<evidence type="ECO:0000256" key="6">
    <source>
        <dbReference type="ARBA" id="ARBA00023077"/>
    </source>
</evidence>
<evidence type="ECO:0000259" key="14">
    <source>
        <dbReference type="Pfam" id="PF07715"/>
    </source>
</evidence>
<dbReference type="InterPro" id="IPR000531">
    <property type="entry name" value="Beta-barrel_TonB"/>
</dbReference>
<dbReference type="Pfam" id="PF13620">
    <property type="entry name" value="CarboxypepD_reg"/>
    <property type="match status" value="1"/>
</dbReference>
<evidence type="ECO:0000256" key="5">
    <source>
        <dbReference type="ARBA" id="ARBA00022729"/>
    </source>
</evidence>
<comment type="similarity">
    <text evidence="10 11">Belongs to the TonB-dependent receptor family.</text>
</comment>
<dbReference type="InterPro" id="IPR039426">
    <property type="entry name" value="TonB-dep_rcpt-like"/>
</dbReference>
<evidence type="ECO:0000256" key="3">
    <source>
        <dbReference type="ARBA" id="ARBA00022452"/>
    </source>
</evidence>
<dbReference type="InterPro" id="IPR013784">
    <property type="entry name" value="Carb-bd-like_fold"/>
</dbReference>
<name>A0ABZ2Z7R6_9BACT</name>
<dbReference type="SUPFAM" id="SSF56935">
    <property type="entry name" value="Porins"/>
    <property type="match status" value="1"/>
</dbReference>
<evidence type="ECO:0000256" key="9">
    <source>
        <dbReference type="ARBA" id="ARBA00023237"/>
    </source>
</evidence>
<dbReference type="Pfam" id="PF07715">
    <property type="entry name" value="Plug"/>
    <property type="match status" value="1"/>
</dbReference>
<dbReference type="PANTHER" id="PTHR30069">
    <property type="entry name" value="TONB-DEPENDENT OUTER MEMBRANE RECEPTOR"/>
    <property type="match status" value="1"/>
</dbReference>
<keyword evidence="4 10" id="KW-0812">Transmembrane</keyword>
<dbReference type="InterPro" id="IPR037066">
    <property type="entry name" value="Plug_dom_sf"/>
</dbReference>
<feature type="chain" id="PRO_5045073959" evidence="12">
    <location>
        <begin position="22"/>
        <end position="797"/>
    </location>
</feature>
<keyword evidence="2 10" id="KW-0813">Transport</keyword>
<evidence type="ECO:0000256" key="12">
    <source>
        <dbReference type="SAM" id="SignalP"/>
    </source>
</evidence>
<dbReference type="RefSeq" id="WP_341842881.1">
    <property type="nucleotide sequence ID" value="NZ_CP149792.1"/>
</dbReference>
<keyword evidence="8 15" id="KW-0675">Receptor</keyword>
<sequence length="797" mass="89156">MQYKQILLTGLLCLSVFSLRAQQSASVSGTVKDNEGVPVAGASVRVSGSRSGASAGPQGGWAILHLKPGSYTLEFSAVGFSRTEKSITLKPGEEAVLDVVLNRKAAQVKEVNVAGLTANQQVNRQAYAVTSIDAKPLHNSSQDLNQVLGKTAGVRVREDGGLGSSFNFSLNGFSGRQVKLFLDGIPMDNFGSSLTLNNIPINLADRIEVYKGVVPIWLGADALGGAVNVVTNAKTQRYLDVSYSYGSFNTHRSAVSAGYTGAKTGFTVLGNFFQNYSDNNYWVHTGVTDLNTLIIGPEQRLRRFHDRYKSETAQLEMGVTGKRYADKLMLGIILSQNDRQIQTAAQMSKVFGGWNQRSNTIMPTLKYKKTDLFVKGLDFNLYGSYNFGSTRNVDTLNRVYNWAGDYKDNTFNEQGQYVPGGENSRSLYKFSNNLAIANASLGYNIGGGHSTGVNYTFTNFDREGHDPLKPNEEAYETPQKLRKSVLGLGYKYDYKDRWSTSVFVKEYFVKGESAQRVDIYTNPHWEPIYSDLSKTGYGVASAYYLIPSLQLKLSYEKTYRLPEGDEMFGDGVNHVANKNLRPESSDNVNFGAVFTRKFGGHHRLMVEGNFVLRDAEDFIRVDLVDTRTQSVNVRGVRNTGVDADIRYAYREVFTAAANATYQHLINTTRYETPGSNVESAIYKDQIPNIPYLFGNLDLGVNFKKVGFSHARLGVNYHLNYVHAYYLKWPSLGYSWEKNEVPQQLSHDVSATYTLKNGKYNVSLECRNLTDERLYDNFLMQKPGRAFYMKLRYFLRKY</sequence>
<keyword evidence="6 11" id="KW-0798">TonB box</keyword>
<dbReference type="Proteomes" id="UP001449657">
    <property type="component" value="Chromosome"/>
</dbReference>
<evidence type="ECO:0000256" key="4">
    <source>
        <dbReference type="ARBA" id="ARBA00022692"/>
    </source>
</evidence>
<protein>
    <submittedName>
        <fullName evidence="15">TonB-dependent receptor</fullName>
    </submittedName>
</protein>
<dbReference type="EMBL" id="CP150096">
    <property type="protein sequence ID" value="WZN48286.1"/>
    <property type="molecule type" value="Genomic_DNA"/>
</dbReference>
<proteinExistence type="inferred from homology"/>
<evidence type="ECO:0000259" key="13">
    <source>
        <dbReference type="Pfam" id="PF00593"/>
    </source>
</evidence>